<dbReference type="GO" id="GO:0015171">
    <property type="term" value="F:amino acid transmembrane transporter activity"/>
    <property type="evidence" value="ECO:0007669"/>
    <property type="project" value="TreeGrafter"/>
</dbReference>
<dbReference type="InterPro" id="IPR004841">
    <property type="entry name" value="AA-permease/SLC12A_dom"/>
</dbReference>
<dbReference type="PANTHER" id="PTHR43243:SF20">
    <property type="entry name" value="CATIONIC AMINO ACID TRANSPORTER 3"/>
    <property type="match status" value="1"/>
</dbReference>
<dbReference type="GO" id="GO:0005886">
    <property type="term" value="C:plasma membrane"/>
    <property type="evidence" value="ECO:0007669"/>
    <property type="project" value="TreeGrafter"/>
</dbReference>
<reference evidence="9" key="1">
    <citation type="submission" date="2022-11" db="UniProtKB">
        <authorList>
            <consortium name="WormBaseParasite"/>
        </authorList>
    </citation>
    <scope>IDENTIFICATION</scope>
</reference>
<proteinExistence type="predicted"/>
<feature type="transmembrane region" description="Helical" evidence="6">
    <location>
        <begin position="432"/>
        <end position="451"/>
    </location>
</feature>
<evidence type="ECO:0000256" key="5">
    <source>
        <dbReference type="SAM" id="MobiDB-lite"/>
    </source>
</evidence>
<feature type="transmembrane region" description="Helical" evidence="6">
    <location>
        <begin position="167"/>
        <end position="184"/>
    </location>
</feature>
<name>A0A915DW95_9BILA</name>
<evidence type="ECO:0000256" key="4">
    <source>
        <dbReference type="ARBA" id="ARBA00023136"/>
    </source>
</evidence>
<evidence type="ECO:0000256" key="3">
    <source>
        <dbReference type="ARBA" id="ARBA00022989"/>
    </source>
</evidence>
<evidence type="ECO:0000256" key="1">
    <source>
        <dbReference type="ARBA" id="ARBA00004141"/>
    </source>
</evidence>
<dbReference type="Gene3D" id="1.20.1740.10">
    <property type="entry name" value="Amino acid/polyamine transporter I"/>
    <property type="match status" value="1"/>
</dbReference>
<keyword evidence="4 6" id="KW-0472">Membrane</keyword>
<protein>
    <submittedName>
        <fullName evidence="9">Amino acid permease/ SLC12A domain-containing protein</fullName>
    </submittedName>
</protein>
<organism evidence="8 9">
    <name type="scientific">Ditylenchus dipsaci</name>
    <dbReference type="NCBI Taxonomy" id="166011"/>
    <lineage>
        <taxon>Eukaryota</taxon>
        <taxon>Metazoa</taxon>
        <taxon>Ecdysozoa</taxon>
        <taxon>Nematoda</taxon>
        <taxon>Chromadorea</taxon>
        <taxon>Rhabditida</taxon>
        <taxon>Tylenchina</taxon>
        <taxon>Tylenchomorpha</taxon>
        <taxon>Sphaerularioidea</taxon>
        <taxon>Anguinidae</taxon>
        <taxon>Anguininae</taxon>
        <taxon>Ditylenchus</taxon>
    </lineage>
</organism>
<feature type="transmembrane region" description="Helical" evidence="6">
    <location>
        <begin position="6"/>
        <end position="31"/>
    </location>
</feature>
<dbReference type="PANTHER" id="PTHR43243">
    <property type="entry name" value="INNER MEMBRANE TRANSPORTER YGJI-RELATED"/>
    <property type="match status" value="1"/>
</dbReference>
<keyword evidence="8" id="KW-1185">Reference proteome</keyword>
<feature type="region of interest" description="Disordered" evidence="5">
    <location>
        <begin position="240"/>
        <end position="263"/>
    </location>
</feature>
<sequence length="455" mass="50004">MSSSTVLITISVVFLISALFTVTSTTVVALLHNIAHLRVNYLDVPESFDELFNSCCFFLLGFLAIESLSFLADETEQPGKVIRQFLSVQISFTEDTVLPVVFNSISIFSARYLMNVGSICGLASAVLCAYLPTTRIVCALAEDRLLPFQSSKCKLNRLHGKGGSPRLAVLTTVFIVCLLVVLVPKPLMVQLIPLNLCFRLFSLAFLVFKSNFASEKSSQFVTQSLPAKYNRMRHCGVSSMTNSNSAASSSDVEDGRSEFSSNGDIDDEGMRLFEQMCQLTNLTNCHDCNYGAIGEPTESSGLLVPPSGISNNNMPQHYCATSQNRHLPRVHNCLTSPCASSLQISAACGPSTHRPTSTFTTPKVRFGPSSVSGIIVQIFRLKTEDDYGFAANNVSSTPPEETRKRSRWQSVGCLLSMFLLIQLLFQFPLIKYMLVVGWICLGFVMYSISVCKKKV</sequence>
<keyword evidence="3 6" id="KW-1133">Transmembrane helix</keyword>
<feature type="transmembrane region" description="Helical" evidence="6">
    <location>
        <begin position="408"/>
        <end position="426"/>
    </location>
</feature>
<keyword evidence="2 6" id="KW-0812">Transmembrane</keyword>
<evidence type="ECO:0000313" key="9">
    <source>
        <dbReference type="WBParaSite" id="jg24159"/>
    </source>
</evidence>
<dbReference type="AlphaFoldDB" id="A0A915DW95"/>
<feature type="compositionally biased region" description="Low complexity" evidence="5">
    <location>
        <begin position="240"/>
        <end position="250"/>
    </location>
</feature>
<dbReference type="Proteomes" id="UP000887574">
    <property type="component" value="Unplaced"/>
</dbReference>
<dbReference type="Pfam" id="PF00324">
    <property type="entry name" value="AA_permease"/>
    <property type="match status" value="1"/>
</dbReference>
<evidence type="ECO:0000313" key="8">
    <source>
        <dbReference type="Proteomes" id="UP000887574"/>
    </source>
</evidence>
<accession>A0A915DW95</accession>
<evidence type="ECO:0000256" key="2">
    <source>
        <dbReference type="ARBA" id="ARBA00022692"/>
    </source>
</evidence>
<feature type="transmembrane region" description="Helical" evidence="6">
    <location>
        <begin position="190"/>
        <end position="208"/>
    </location>
</feature>
<evidence type="ECO:0000256" key="6">
    <source>
        <dbReference type="SAM" id="Phobius"/>
    </source>
</evidence>
<evidence type="ECO:0000259" key="7">
    <source>
        <dbReference type="Pfam" id="PF00324"/>
    </source>
</evidence>
<dbReference type="WBParaSite" id="jg24159">
    <property type="protein sequence ID" value="jg24159"/>
    <property type="gene ID" value="jg24159"/>
</dbReference>
<comment type="subcellular location">
    <subcellularLocation>
        <location evidence="1">Membrane</location>
        <topology evidence="1">Multi-pass membrane protein</topology>
    </subcellularLocation>
</comment>
<feature type="transmembrane region" description="Helical" evidence="6">
    <location>
        <begin position="51"/>
        <end position="72"/>
    </location>
</feature>
<feature type="domain" description="Amino acid permease/ SLC12A" evidence="7">
    <location>
        <begin position="100"/>
        <end position="182"/>
    </location>
</feature>